<reference evidence="1 2" key="1">
    <citation type="journal article" date="2013" name="ISME J.">
        <title>A metabolic model for members of the genus Tetrasphaera involved in enhanced biological phosphorus removal.</title>
        <authorList>
            <person name="Kristiansen R."/>
            <person name="Nguyen H.T.T."/>
            <person name="Saunders A.M."/>
            <person name="Nielsen J.L."/>
            <person name="Wimmer R."/>
            <person name="Le V.Q."/>
            <person name="McIlroy S.J."/>
            <person name="Petrovski S."/>
            <person name="Seviour R.J."/>
            <person name="Calteau A."/>
            <person name="Nielsen K.L."/>
            <person name="Nielsen P.H."/>
        </authorList>
    </citation>
    <scope>NUCLEOTIDE SEQUENCE [LARGE SCALE GENOMIC DNA]</scope>
    <source>
        <strain evidence="1 2">T1-X7</strain>
    </source>
</reference>
<accession>A0A077LTK9</accession>
<evidence type="ECO:0000313" key="2">
    <source>
        <dbReference type="Proteomes" id="UP000035721"/>
    </source>
</evidence>
<dbReference type="STRING" id="1194083.BN12_1530007"/>
<dbReference type="Gene3D" id="2.115.10.20">
    <property type="entry name" value="Glycosyl hydrolase domain, family 43"/>
    <property type="match status" value="2"/>
</dbReference>
<gene>
    <name evidence="1" type="ORF">BN12_1530007</name>
</gene>
<dbReference type="Proteomes" id="UP000035721">
    <property type="component" value="Unassembled WGS sequence"/>
</dbReference>
<dbReference type="InterPro" id="IPR023296">
    <property type="entry name" value="Glyco_hydro_beta-prop_sf"/>
</dbReference>
<dbReference type="OrthoDB" id="251398at2"/>
<dbReference type="EMBL" id="CAJB01000061">
    <property type="protein sequence ID" value="CCH76918.1"/>
    <property type="molecule type" value="Genomic_DNA"/>
</dbReference>
<dbReference type="AlphaFoldDB" id="A0A077LTK9"/>
<name>A0A077LTK9_9MICO</name>
<evidence type="ECO:0000313" key="1">
    <source>
        <dbReference type="EMBL" id="CCH76918.1"/>
    </source>
</evidence>
<dbReference type="SUPFAM" id="SSF75005">
    <property type="entry name" value="Arabinanase/levansucrase/invertase"/>
    <property type="match status" value="1"/>
</dbReference>
<comment type="caution">
    <text evidence="1">The sequence shown here is derived from an EMBL/GenBank/DDBJ whole genome shotgun (WGS) entry which is preliminary data.</text>
</comment>
<proteinExistence type="predicted"/>
<dbReference type="RefSeq" id="WP_048553768.1">
    <property type="nucleotide sequence ID" value="NZ_HF570958.1"/>
</dbReference>
<evidence type="ECO:0008006" key="3">
    <source>
        <dbReference type="Google" id="ProtNLM"/>
    </source>
</evidence>
<protein>
    <recommendedName>
        <fullName evidence="3">Glycosyl hydrolase family 32 N-terminal domain-containing protein</fullName>
    </recommendedName>
</protein>
<sequence>MSTTLDLLLPRFDDAEVAVPAPGPGPGNWAGAASAVLVDDVFWLAYRVRRPLDEGRGVSVVVARSTDGVRFTTVCEVSRDAFGAASFERPVVMPTDDGWRLYLSCATPGSKHWWIEALDAARPEDLPSGHRTVVLAGDADWGVKDPVVVRDGDRWRMWVCCHPLAEPGHEDRMVTRYATSPDGLVWHDEGVALAPTPDRWDSRGTRVTTVLGLDPLTVLYDGRATAEANWFETTGLAQAVDGRLVPVSDTPLVASPEGDGAFRYAAAVPLPDGRARFYAEVARADGSHDLMTTVAGRPA</sequence>
<keyword evidence="2" id="KW-1185">Reference proteome</keyword>
<organism evidence="1 2">
    <name type="scientific">Nostocoides japonicum T1-X7</name>
    <dbReference type="NCBI Taxonomy" id="1194083"/>
    <lineage>
        <taxon>Bacteria</taxon>
        <taxon>Bacillati</taxon>
        <taxon>Actinomycetota</taxon>
        <taxon>Actinomycetes</taxon>
        <taxon>Micrococcales</taxon>
        <taxon>Intrasporangiaceae</taxon>
        <taxon>Nostocoides</taxon>
    </lineage>
</organism>